<evidence type="ECO:0000313" key="4">
    <source>
        <dbReference type="Proteomes" id="UP001150217"/>
    </source>
</evidence>
<reference evidence="3" key="1">
    <citation type="submission" date="2022-08" db="EMBL/GenBank/DDBJ databases">
        <title>A Global Phylogenomic Analysis of the Shiitake Genus Lentinula.</title>
        <authorList>
            <consortium name="DOE Joint Genome Institute"/>
            <person name="Sierra-Patev S."/>
            <person name="Min B."/>
            <person name="Naranjo-Ortiz M."/>
            <person name="Looney B."/>
            <person name="Konkel Z."/>
            <person name="Slot J.C."/>
            <person name="Sakamoto Y."/>
            <person name="Steenwyk J.L."/>
            <person name="Rokas A."/>
            <person name="Carro J."/>
            <person name="Camarero S."/>
            <person name="Ferreira P."/>
            <person name="Molpeceres G."/>
            <person name="Ruiz-Duenas F.J."/>
            <person name="Serrano A."/>
            <person name="Henrissat B."/>
            <person name="Drula E."/>
            <person name="Hughes K.W."/>
            <person name="Mata J.L."/>
            <person name="Ishikawa N.K."/>
            <person name="Vargas-Isla R."/>
            <person name="Ushijima S."/>
            <person name="Smith C.A."/>
            <person name="Ahrendt S."/>
            <person name="Andreopoulos W."/>
            <person name="He G."/>
            <person name="Labutti K."/>
            <person name="Lipzen A."/>
            <person name="Ng V."/>
            <person name="Riley R."/>
            <person name="Sandor L."/>
            <person name="Barry K."/>
            <person name="Martinez A.T."/>
            <person name="Xiao Y."/>
            <person name="Gibbons J.G."/>
            <person name="Terashima K."/>
            <person name="Grigoriev I.V."/>
            <person name="Hibbett D.S."/>
        </authorList>
    </citation>
    <scope>NUCLEOTIDE SEQUENCE</scope>
    <source>
        <strain evidence="3">RHP3577 ss4</strain>
    </source>
</reference>
<feature type="transmembrane region" description="Helical" evidence="1">
    <location>
        <begin position="21"/>
        <end position="40"/>
    </location>
</feature>
<protein>
    <recommendedName>
        <fullName evidence="2">Isopenicillin N synthase-like Fe(2+) 2OG dioxygenase domain-containing protein</fullName>
    </recommendedName>
</protein>
<accession>A0ABQ8VM67</accession>
<dbReference type="InterPro" id="IPR044861">
    <property type="entry name" value="IPNS-like_FE2OG_OXY"/>
</dbReference>
<proteinExistence type="predicted"/>
<dbReference type="Pfam" id="PF03171">
    <property type="entry name" value="2OG-FeII_Oxy"/>
    <property type="match status" value="1"/>
</dbReference>
<dbReference type="SUPFAM" id="SSF51197">
    <property type="entry name" value="Clavaminate synthase-like"/>
    <property type="match status" value="1"/>
</dbReference>
<dbReference type="Proteomes" id="UP001150217">
    <property type="component" value="Unassembled WGS sequence"/>
</dbReference>
<feature type="domain" description="Isopenicillin N synthase-like Fe(2+) 2OG dioxygenase" evidence="2">
    <location>
        <begin position="24"/>
        <end position="58"/>
    </location>
</feature>
<evidence type="ECO:0000256" key="1">
    <source>
        <dbReference type="SAM" id="Phobius"/>
    </source>
</evidence>
<dbReference type="EMBL" id="JANVFT010000021">
    <property type="protein sequence ID" value="KAJ4497479.1"/>
    <property type="molecule type" value="Genomic_DNA"/>
</dbReference>
<keyword evidence="1" id="KW-0812">Transmembrane</keyword>
<keyword evidence="1" id="KW-0472">Membrane</keyword>
<name>A0ABQ8VM67_9AGAR</name>
<keyword evidence="4" id="KW-1185">Reference proteome</keyword>
<dbReference type="Gene3D" id="2.60.120.330">
    <property type="entry name" value="B-lactam Antibiotic, Isopenicillin N Synthase, Chain"/>
    <property type="match status" value="1"/>
</dbReference>
<evidence type="ECO:0000313" key="3">
    <source>
        <dbReference type="EMBL" id="KAJ4497479.1"/>
    </source>
</evidence>
<evidence type="ECO:0000259" key="2">
    <source>
        <dbReference type="Pfam" id="PF03171"/>
    </source>
</evidence>
<organism evidence="3 4">
    <name type="scientific">Lentinula lateritia</name>
    <dbReference type="NCBI Taxonomy" id="40482"/>
    <lineage>
        <taxon>Eukaryota</taxon>
        <taxon>Fungi</taxon>
        <taxon>Dikarya</taxon>
        <taxon>Basidiomycota</taxon>
        <taxon>Agaricomycotina</taxon>
        <taxon>Agaricomycetes</taxon>
        <taxon>Agaricomycetidae</taxon>
        <taxon>Agaricales</taxon>
        <taxon>Marasmiineae</taxon>
        <taxon>Omphalotaceae</taxon>
        <taxon>Lentinula</taxon>
    </lineage>
</organism>
<dbReference type="InterPro" id="IPR027443">
    <property type="entry name" value="IPNS-like_sf"/>
</dbReference>
<gene>
    <name evidence="3" type="ORF">C8R41DRAFT_822404</name>
</gene>
<keyword evidence="1" id="KW-1133">Transmembrane helix</keyword>
<sequence>MNAHERTKRERERRTHRRNAKFYLPLGTVLFNIGDFLMRWSNDTLKTTLHRVSAPPRRDGQG</sequence>
<comment type="caution">
    <text evidence="3">The sequence shown here is derived from an EMBL/GenBank/DDBJ whole genome shotgun (WGS) entry which is preliminary data.</text>
</comment>